<evidence type="ECO:0000313" key="2">
    <source>
        <dbReference type="EMBL" id="GAA5524261.1"/>
    </source>
</evidence>
<protein>
    <submittedName>
        <fullName evidence="2">Uncharacterized protein</fullName>
    </submittedName>
</protein>
<proteinExistence type="predicted"/>
<dbReference type="Proteomes" id="UP001408594">
    <property type="component" value="Unassembled WGS sequence"/>
</dbReference>
<keyword evidence="1" id="KW-0812">Transmembrane</keyword>
<feature type="transmembrane region" description="Helical" evidence="1">
    <location>
        <begin position="24"/>
        <end position="47"/>
    </location>
</feature>
<name>A0ABP9WQ83_9GAMM</name>
<keyword evidence="1" id="KW-0472">Membrane</keyword>
<gene>
    <name evidence="2" type="ORF">Maes01_00815</name>
</gene>
<reference evidence="2 3" key="1">
    <citation type="submission" date="2024-02" db="EMBL/GenBank/DDBJ databases">
        <title>Microbulbifer aestuariivivens NBRC 112533.</title>
        <authorList>
            <person name="Ichikawa N."/>
            <person name="Katano-Makiyama Y."/>
            <person name="Hidaka K."/>
        </authorList>
    </citation>
    <scope>NUCLEOTIDE SEQUENCE [LARGE SCALE GENOMIC DNA]</scope>
    <source>
        <strain evidence="2 3">NBRC 112533</strain>
    </source>
</reference>
<comment type="caution">
    <text evidence="2">The sequence shown here is derived from an EMBL/GenBank/DDBJ whole genome shotgun (WGS) entry which is preliminary data.</text>
</comment>
<sequence length="61" mass="6397">MVEVTVRVAGVGSELVFLQVSDSITVLIAMGVGGIELMEIIFCLVAVRHAITVRIEAVAAV</sequence>
<organism evidence="2 3">
    <name type="scientific">Microbulbifer aestuariivivens</name>
    <dbReference type="NCBI Taxonomy" id="1908308"/>
    <lineage>
        <taxon>Bacteria</taxon>
        <taxon>Pseudomonadati</taxon>
        <taxon>Pseudomonadota</taxon>
        <taxon>Gammaproteobacteria</taxon>
        <taxon>Cellvibrionales</taxon>
        <taxon>Microbulbiferaceae</taxon>
        <taxon>Microbulbifer</taxon>
    </lineage>
</organism>
<dbReference type="EMBL" id="BAABRT010000005">
    <property type="protein sequence ID" value="GAA5524261.1"/>
    <property type="molecule type" value="Genomic_DNA"/>
</dbReference>
<accession>A0ABP9WQ83</accession>
<keyword evidence="1" id="KW-1133">Transmembrane helix</keyword>
<evidence type="ECO:0000313" key="3">
    <source>
        <dbReference type="Proteomes" id="UP001408594"/>
    </source>
</evidence>
<keyword evidence="3" id="KW-1185">Reference proteome</keyword>
<evidence type="ECO:0000256" key="1">
    <source>
        <dbReference type="SAM" id="Phobius"/>
    </source>
</evidence>